<protein>
    <recommendedName>
        <fullName evidence="1">MOSC domain-containing protein</fullName>
    </recommendedName>
</protein>
<dbReference type="InterPro" id="IPR005303">
    <property type="entry name" value="MOCOS_middle"/>
</dbReference>
<dbReference type="AlphaFoldDB" id="A0A4V6Q1Y0"/>
<dbReference type="OrthoDB" id="9793178at2"/>
<organism evidence="2 3">
    <name type="scientific">Ilumatobacter fluminis</name>
    <dbReference type="NCBI Taxonomy" id="467091"/>
    <lineage>
        <taxon>Bacteria</taxon>
        <taxon>Bacillati</taxon>
        <taxon>Actinomycetota</taxon>
        <taxon>Acidimicrobiia</taxon>
        <taxon>Acidimicrobiales</taxon>
        <taxon>Ilumatobacteraceae</taxon>
        <taxon>Ilumatobacter</taxon>
    </lineage>
</organism>
<evidence type="ECO:0000259" key="1">
    <source>
        <dbReference type="PROSITE" id="PS51340"/>
    </source>
</evidence>
<dbReference type="EMBL" id="SOAU01000001">
    <property type="protein sequence ID" value="TDT17698.1"/>
    <property type="molecule type" value="Genomic_DNA"/>
</dbReference>
<dbReference type="PROSITE" id="PS51340">
    <property type="entry name" value="MOSC"/>
    <property type="match status" value="1"/>
</dbReference>
<reference evidence="2 3" key="1">
    <citation type="submission" date="2019-03" db="EMBL/GenBank/DDBJ databases">
        <title>Sequencing the genomes of 1000 actinobacteria strains.</title>
        <authorList>
            <person name="Klenk H.-P."/>
        </authorList>
    </citation>
    <scope>NUCLEOTIDE SEQUENCE [LARGE SCALE GENOMIC DNA]</scope>
    <source>
        <strain evidence="2 3">DSM 18936</strain>
    </source>
</reference>
<feature type="domain" description="MOSC" evidence="1">
    <location>
        <begin position="62"/>
        <end position="231"/>
    </location>
</feature>
<evidence type="ECO:0000313" key="2">
    <source>
        <dbReference type="EMBL" id="TDT17698.1"/>
    </source>
</evidence>
<gene>
    <name evidence="2" type="ORF">BDK89_3309</name>
</gene>
<dbReference type="SUPFAM" id="SSF50800">
    <property type="entry name" value="PK beta-barrel domain-like"/>
    <property type="match status" value="1"/>
</dbReference>
<dbReference type="Pfam" id="PF03476">
    <property type="entry name" value="MOSC_N"/>
    <property type="match status" value="1"/>
</dbReference>
<dbReference type="GO" id="GO:0030170">
    <property type="term" value="F:pyridoxal phosphate binding"/>
    <property type="evidence" value="ECO:0007669"/>
    <property type="project" value="InterPro"/>
</dbReference>
<keyword evidence="3" id="KW-1185">Reference proteome</keyword>
<dbReference type="InterPro" id="IPR011037">
    <property type="entry name" value="Pyrv_Knase-like_insert_dom_sf"/>
</dbReference>
<comment type="caution">
    <text evidence="2">The sequence shown here is derived from an EMBL/GenBank/DDBJ whole genome shotgun (WGS) entry which is preliminary data.</text>
</comment>
<name>A0A4V6Q1Y0_9ACTN</name>
<evidence type="ECO:0000313" key="3">
    <source>
        <dbReference type="Proteomes" id="UP000294558"/>
    </source>
</evidence>
<accession>A0A4V6Q1Y0</accession>
<dbReference type="Proteomes" id="UP000294558">
    <property type="component" value="Unassembled WGS sequence"/>
</dbReference>
<dbReference type="GO" id="GO:0030151">
    <property type="term" value="F:molybdenum ion binding"/>
    <property type="evidence" value="ECO:0007669"/>
    <property type="project" value="InterPro"/>
</dbReference>
<dbReference type="InterPro" id="IPR005302">
    <property type="entry name" value="MoCF_Sase_C"/>
</dbReference>
<dbReference type="RefSeq" id="WP_133869970.1">
    <property type="nucleotide sequence ID" value="NZ_SOAU01000001.1"/>
</dbReference>
<proteinExistence type="predicted"/>
<dbReference type="GO" id="GO:0003824">
    <property type="term" value="F:catalytic activity"/>
    <property type="evidence" value="ECO:0007669"/>
    <property type="project" value="InterPro"/>
</dbReference>
<sequence length="240" mass="26058">MQVVDIWRYPVKSLGGEQLRSAEVGPDGIVGDRSWGLRDRSTGLVLTARREPALLFLSAQYRPDDRPHITDEHGDELADDQALSERLGRPVELVAADEGPGTFENPMNVDDETDWIQWQSAGRTFHDGRSTISLVATGALGEWDRRRFRANVVVDTTSDDDLLGVELVGSTLVTIRKPIDRCVMVSRAQPGIERDLRVLKQIIAERGNRLAVGATITAPGSIAIGDPVTGGRVPGGSVTA</sequence>
<dbReference type="Pfam" id="PF03473">
    <property type="entry name" value="MOSC"/>
    <property type="match status" value="1"/>
</dbReference>